<sequence>MKLLYLRTLALAGFLATASTVFAQTGGITSGAIYSIKSKSNGKMLDVTNSSVDNGAAVYSWTDTKSDAQRWIVKLISKNTYTLTNVGSGKLLHVTATPADSVAIDQYDDSGNDYVKWIITKAGSGAYTLQSAANPKFALNLNAAGTADGTKINLAASAKTDVQKWVFTKETAQEAAPSLATATKAFNDWYNGFKIEDHKGFWDQAEMMETVLDAYEVTKDPVYKDRFAKLFTNFIANHKEDWMYNKFNDDITRAVLFSVRGYLLTGNKTYLDKAKDQYDKMYARAFTNTYGGGLIWFRGKTSKNACIVGPATVAACYLAEATGDKTYYDKAIAMYTWSKVYLLNTATGKVKDNVDANRITGKYRTSNVSFTYNEGTYLGAATMLYKYTKEYTYLEEAQKIAQFTRDSIYRGKVMNNEDSGGDLPGFKGIFLRYARKYIQETGKTDLVDWLNLNAKVAYNNRNTYGIIQTKWGTRTPEVAPVLKKGFGPSTAVSLFFNTYPLKK</sequence>
<dbReference type="Proteomes" id="UP000566071">
    <property type="component" value="Unassembled WGS sequence"/>
</dbReference>
<dbReference type="PANTHER" id="PTHR47791">
    <property type="entry name" value="MEIOTICALLY UP-REGULATED GENE 191 PROTEIN"/>
    <property type="match status" value="1"/>
</dbReference>
<dbReference type="InterPro" id="IPR005198">
    <property type="entry name" value="Glyco_hydro_76"/>
</dbReference>
<dbReference type="SMART" id="SM00458">
    <property type="entry name" value="RICIN"/>
    <property type="match status" value="1"/>
</dbReference>
<comment type="caution">
    <text evidence="3">The sequence shown here is derived from an EMBL/GenBank/DDBJ whole genome shotgun (WGS) entry which is preliminary data.</text>
</comment>
<feature type="domain" description="Ricin B lectin" evidence="2">
    <location>
        <begin position="31"/>
        <end position="168"/>
    </location>
</feature>
<dbReference type="SUPFAM" id="SSF50370">
    <property type="entry name" value="Ricin B-like lectins"/>
    <property type="match status" value="1"/>
</dbReference>
<dbReference type="InterPro" id="IPR000772">
    <property type="entry name" value="Ricin_B_lectin"/>
</dbReference>
<dbReference type="PROSITE" id="PS50231">
    <property type="entry name" value="RICIN_B_LECTIN"/>
    <property type="match status" value="1"/>
</dbReference>
<dbReference type="PANTHER" id="PTHR47791:SF3">
    <property type="entry name" value="MEIOTICALLY UP-REGULATED GENE 191 PROTEIN"/>
    <property type="match status" value="1"/>
</dbReference>
<dbReference type="InterPro" id="IPR035992">
    <property type="entry name" value="Ricin_B-like_lectins"/>
</dbReference>
<dbReference type="Pfam" id="PF14200">
    <property type="entry name" value="RicinB_lectin_2"/>
    <property type="match status" value="1"/>
</dbReference>
<evidence type="ECO:0000256" key="1">
    <source>
        <dbReference type="SAM" id="SignalP"/>
    </source>
</evidence>
<keyword evidence="4" id="KW-1185">Reference proteome</keyword>
<dbReference type="SUPFAM" id="SSF48208">
    <property type="entry name" value="Six-hairpin glycosidases"/>
    <property type="match status" value="1"/>
</dbReference>
<keyword evidence="1" id="KW-0732">Signal</keyword>
<reference evidence="3 4" key="1">
    <citation type="submission" date="2020-05" db="EMBL/GenBank/DDBJ databases">
        <authorList>
            <person name="Khan S.A."/>
            <person name="Jeon C.O."/>
            <person name="Chun B.H."/>
        </authorList>
    </citation>
    <scope>NUCLEOTIDE SEQUENCE [LARGE SCALE GENOMIC DNA]</scope>
    <source>
        <strain evidence="3 4">S1162</strain>
    </source>
</reference>
<feature type="signal peptide" evidence="1">
    <location>
        <begin position="1"/>
        <end position="23"/>
    </location>
</feature>
<dbReference type="Gene3D" id="2.80.10.50">
    <property type="match status" value="2"/>
</dbReference>
<dbReference type="Pfam" id="PF03663">
    <property type="entry name" value="Glyco_hydro_76"/>
    <property type="match status" value="1"/>
</dbReference>
<evidence type="ECO:0000313" key="3">
    <source>
        <dbReference type="EMBL" id="NNU34270.1"/>
    </source>
</evidence>
<feature type="chain" id="PRO_5046364604" description="Ricin B lectin domain-containing protein" evidence="1">
    <location>
        <begin position="24"/>
        <end position="503"/>
    </location>
</feature>
<evidence type="ECO:0000259" key="2">
    <source>
        <dbReference type="SMART" id="SM00458"/>
    </source>
</evidence>
<gene>
    <name evidence="3" type="ORF">HK413_09135</name>
</gene>
<dbReference type="InterPro" id="IPR053169">
    <property type="entry name" value="MUG_Protein"/>
</dbReference>
<name>A0ABX1W2B6_9SPHI</name>
<accession>A0ABX1W2B6</accession>
<evidence type="ECO:0000313" key="4">
    <source>
        <dbReference type="Proteomes" id="UP000566071"/>
    </source>
</evidence>
<dbReference type="Gene3D" id="1.50.10.20">
    <property type="match status" value="1"/>
</dbReference>
<proteinExistence type="predicted"/>
<dbReference type="RefSeq" id="WP_175269953.1">
    <property type="nucleotide sequence ID" value="NZ_JABFCR010000038.1"/>
</dbReference>
<dbReference type="CDD" id="cd00161">
    <property type="entry name" value="beta-trefoil_Ricin-like"/>
    <property type="match status" value="1"/>
</dbReference>
<dbReference type="EMBL" id="JABFCR010000038">
    <property type="protein sequence ID" value="NNU34270.1"/>
    <property type="molecule type" value="Genomic_DNA"/>
</dbReference>
<dbReference type="InterPro" id="IPR008928">
    <property type="entry name" value="6-hairpin_glycosidase_sf"/>
</dbReference>
<organism evidence="3 4">
    <name type="scientific">Mucilaginibacter humi</name>
    <dbReference type="NCBI Taxonomy" id="2732510"/>
    <lineage>
        <taxon>Bacteria</taxon>
        <taxon>Pseudomonadati</taxon>
        <taxon>Bacteroidota</taxon>
        <taxon>Sphingobacteriia</taxon>
        <taxon>Sphingobacteriales</taxon>
        <taxon>Sphingobacteriaceae</taxon>
        <taxon>Mucilaginibacter</taxon>
    </lineage>
</organism>
<protein>
    <recommendedName>
        <fullName evidence="2">Ricin B lectin domain-containing protein</fullName>
    </recommendedName>
</protein>